<name>A0ABT7B1I9_9CYAN</name>
<evidence type="ECO:0000313" key="2">
    <source>
        <dbReference type="Proteomes" id="UP001235849"/>
    </source>
</evidence>
<gene>
    <name evidence="1" type="ORF">PMG25_02745</name>
</gene>
<proteinExistence type="predicted"/>
<reference evidence="1 2" key="1">
    <citation type="submission" date="2023-01" db="EMBL/GenBank/DDBJ databases">
        <title>Novel diversity within Roseofilum (Cyanobacteria; Desertifilaceae) from marine benthic mats with descriptions of four novel species.</title>
        <authorList>
            <person name="Wang Y."/>
            <person name="Berthold D.E."/>
            <person name="Hu J."/>
            <person name="Lefler F.W."/>
            <person name="Laughinghouse H.D. IV."/>
        </authorList>
    </citation>
    <scope>NUCLEOTIDE SEQUENCE [LARGE SCALE GENOMIC DNA]</scope>
    <source>
        <strain evidence="1 2">BLCC-M114</strain>
    </source>
</reference>
<organism evidence="1 2">
    <name type="scientific">Roseofilum capinflatum BLCC-M114</name>
    <dbReference type="NCBI Taxonomy" id="3022440"/>
    <lineage>
        <taxon>Bacteria</taxon>
        <taxon>Bacillati</taxon>
        <taxon>Cyanobacteriota</taxon>
        <taxon>Cyanophyceae</taxon>
        <taxon>Desertifilales</taxon>
        <taxon>Desertifilaceae</taxon>
        <taxon>Roseofilum</taxon>
        <taxon>Roseofilum capinflatum</taxon>
    </lineage>
</organism>
<comment type="caution">
    <text evidence="1">The sequence shown here is derived from an EMBL/GenBank/DDBJ whole genome shotgun (WGS) entry which is preliminary data.</text>
</comment>
<accession>A0ABT7B1I9</accession>
<dbReference type="RefSeq" id="WP_283765377.1">
    <property type="nucleotide sequence ID" value="NZ_JAQOSO010000010.1"/>
</dbReference>
<evidence type="ECO:0000313" key="1">
    <source>
        <dbReference type="EMBL" id="MDJ1173000.1"/>
    </source>
</evidence>
<dbReference type="Proteomes" id="UP001235849">
    <property type="component" value="Unassembled WGS sequence"/>
</dbReference>
<protein>
    <submittedName>
        <fullName evidence="1">Uncharacterized protein</fullName>
    </submittedName>
</protein>
<dbReference type="EMBL" id="JAQOSO010000010">
    <property type="protein sequence ID" value="MDJ1173000.1"/>
    <property type="molecule type" value="Genomic_DNA"/>
</dbReference>
<sequence length="49" mass="5265">MNSTLNIHPISILCLLMAIAGLCWLIPINPPAVEANPSSTPITYLSFGR</sequence>
<keyword evidence="2" id="KW-1185">Reference proteome</keyword>